<feature type="region of interest" description="Disordered" evidence="2">
    <location>
        <begin position="170"/>
        <end position="195"/>
    </location>
</feature>
<evidence type="ECO:0000256" key="1">
    <source>
        <dbReference type="SAM" id="Coils"/>
    </source>
</evidence>
<gene>
    <name evidence="4" type="ORF">A2924_00560</name>
</gene>
<protein>
    <recommendedName>
        <fullName evidence="6">DUF5667 domain-containing protein</fullName>
    </recommendedName>
</protein>
<dbReference type="EMBL" id="MFIA01000011">
    <property type="protein sequence ID" value="OGF82905.1"/>
    <property type="molecule type" value="Genomic_DNA"/>
</dbReference>
<organism evidence="4 5">
    <name type="scientific">Candidatus Giovannonibacteria bacterium RIFCSPLOWO2_01_FULL_44_16</name>
    <dbReference type="NCBI Taxonomy" id="1798348"/>
    <lineage>
        <taxon>Bacteria</taxon>
        <taxon>Candidatus Giovannoniibacteriota</taxon>
    </lineage>
</organism>
<keyword evidence="3" id="KW-0472">Membrane</keyword>
<accession>A0A1F5X4P2</accession>
<feature type="coiled-coil region" evidence="1">
    <location>
        <begin position="210"/>
        <end position="237"/>
    </location>
</feature>
<name>A0A1F5X4P2_9BACT</name>
<comment type="caution">
    <text evidence="4">The sequence shown here is derived from an EMBL/GenBank/DDBJ whole genome shotgun (WGS) entry which is preliminary data.</text>
</comment>
<keyword evidence="3" id="KW-0812">Transmembrane</keyword>
<reference evidence="4 5" key="1">
    <citation type="journal article" date="2016" name="Nat. Commun.">
        <title>Thousands of microbial genomes shed light on interconnected biogeochemical processes in an aquifer system.</title>
        <authorList>
            <person name="Anantharaman K."/>
            <person name="Brown C.T."/>
            <person name="Hug L.A."/>
            <person name="Sharon I."/>
            <person name="Castelle C.J."/>
            <person name="Probst A.J."/>
            <person name="Thomas B.C."/>
            <person name="Singh A."/>
            <person name="Wilkins M.J."/>
            <person name="Karaoz U."/>
            <person name="Brodie E.L."/>
            <person name="Williams K.H."/>
            <person name="Hubbard S.S."/>
            <person name="Banfield J.F."/>
        </authorList>
    </citation>
    <scope>NUCLEOTIDE SEQUENCE [LARGE SCALE GENOMIC DNA]</scope>
</reference>
<evidence type="ECO:0000313" key="4">
    <source>
        <dbReference type="EMBL" id="OGF82905.1"/>
    </source>
</evidence>
<proteinExistence type="predicted"/>
<dbReference type="Proteomes" id="UP000178046">
    <property type="component" value="Unassembled WGS sequence"/>
</dbReference>
<evidence type="ECO:0008006" key="6">
    <source>
        <dbReference type="Google" id="ProtNLM"/>
    </source>
</evidence>
<dbReference type="AlphaFoldDB" id="A0A1F5X4P2"/>
<evidence type="ECO:0000256" key="2">
    <source>
        <dbReference type="SAM" id="MobiDB-lite"/>
    </source>
</evidence>
<evidence type="ECO:0000313" key="5">
    <source>
        <dbReference type="Proteomes" id="UP000178046"/>
    </source>
</evidence>
<keyword evidence="1" id="KW-0175">Coiled coil</keyword>
<feature type="transmembrane region" description="Helical" evidence="3">
    <location>
        <begin position="6"/>
        <end position="28"/>
    </location>
</feature>
<evidence type="ECO:0000256" key="3">
    <source>
        <dbReference type="SAM" id="Phobius"/>
    </source>
</evidence>
<sequence>MNRGFINLGIVIAVLVAIAIIGGAEYVAKKSKPIQTETIEQLDTMPVTAPVDAQYKLEQTEKPNNTILCNGVSYAQCPNDLKFICPKTGKAYCEDQSKNNSATVEPNTLLCNGKKWSPCQQGHNFYCPTNGDAQCVPNTSVITLPNGAVVEMDAKGNIVRYIKEAPASMPTVPSAQTTTQQPSQSTASLQTEAARKQKGDDILRQISSYLDGLNNQIAQVSSQIQQKEQEIKSIKNQPIPQPFIDAQVAKVMSAYNSLFNEYDALINTKEKLQTITFAVQDYRDYGTFISASDRSFLASIGIYW</sequence>
<feature type="compositionally biased region" description="Low complexity" evidence="2">
    <location>
        <begin position="173"/>
        <end position="188"/>
    </location>
</feature>
<keyword evidence="3" id="KW-1133">Transmembrane helix</keyword>